<dbReference type="Proteomes" id="UP000553776">
    <property type="component" value="Unassembled WGS sequence"/>
</dbReference>
<protein>
    <submittedName>
        <fullName evidence="2">Helix-turn-helix transcriptional regulator</fullName>
    </submittedName>
</protein>
<accession>A0A841TVQ2</accession>
<dbReference type="AlphaFoldDB" id="A0A841TVQ2"/>
<dbReference type="InterPro" id="IPR001387">
    <property type="entry name" value="Cro/C1-type_HTH"/>
</dbReference>
<dbReference type="SMART" id="SM00530">
    <property type="entry name" value="HTH_XRE"/>
    <property type="match status" value="1"/>
</dbReference>
<reference evidence="2 3" key="1">
    <citation type="submission" date="2020-08" db="EMBL/GenBank/DDBJ databases">
        <title>Cohnella phylogeny.</title>
        <authorList>
            <person name="Dunlap C."/>
        </authorList>
    </citation>
    <scope>NUCLEOTIDE SEQUENCE [LARGE SCALE GENOMIC DNA]</scope>
    <source>
        <strain evidence="2 3">DSM 25239</strain>
    </source>
</reference>
<dbReference type="Gene3D" id="1.10.260.40">
    <property type="entry name" value="lambda repressor-like DNA-binding domains"/>
    <property type="match status" value="1"/>
</dbReference>
<evidence type="ECO:0000313" key="3">
    <source>
        <dbReference type="Proteomes" id="UP000553776"/>
    </source>
</evidence>
<dbReference type="EMBL" id="JACJVR010000002">
    <property type="protein sequence ID" value="MBB6689950.1"/>
    <property type="molecule type" value="Genomic_DNA"/>
</dbReference>
<dbReference type="SUPFAM" id="SSF47413">
    <property type="entry name" value="lambda repressor-like DNA-binding domains"/>
    <property type="match status" value="1"/>
</dbReference>
<dbReference type="GO" id="GO:0003677">
    <property type="term" value="F:DNA binding"/>
    <property type="evidence" value="ECO:0007669"/>
    <property type="project" value="InterPro"/>
</dbReference>
<organism evidence="2 3">
    <name type="scientific">Cohnella xylanilytica</name>
    <dbReference type="NCBI Taxonomy" id="557555"/>
    <lineage>
        <taxon>Bacteria</taxon>
        <taxon>Bacillati</taxon>
        <taxon>Bacillota</taxon>
        <taxon>Bacilli</taxon>
        <taxon>Bacillales</taxon>
        <taxon>Paenibacillaceae</taxon>
        <taxon>Cohnella</taxon>
    </lineage>
</organism>
<dbReference type="PROSITE" id="PS50943">
    <property type="entry name" value="HTH_CROC1"/>
    <property type="match status" value="1"/>
</dbReference>
<dbReference type="CDD" id="cd00093">
    <property type="entry name" value="HTH_XRE"/>
    <property type="match status" value="1"/>
</dbReference>
<sequence>MNDLIAKRLLALRGSQPREVVAKAVGISLSALQMYETGKRVPRDDIKIRIADYYNKTVQEIFFNNQNHETCDFKLNTA</sequence>
<keyword evidence="3" id="KW-1185">Reference proteome</keyword>
<feature type="domain" description="HTH cro/C1-type" evidence="1">
    <location>
        <begin position="21"/>
        <end position="61"/>
    </location>
</feature>
<comment type="caution">
    <text evidence="2">The sequence shown here is derived from an EMBL/GenBank/DDBJ whole genome shotgun (WGS) entry which is preliminary data.</text>
</comment>
<name>A0A841TVQ2_9BACL</name>
<evidence type="ECO:0000259" key="1">
    <source>
        <dbReference type="PROSITE" id="PS50943"/>
    </source>
</evidence>
<evidence type="ECO:0000313" key="2">
    <source>
        <dbReference type="EMBL" id="MBB6689950.1"/>
    </source>
</evidence>
<dbReference type="InterPro" id="IPR010982">
    <property type="entry name" value="Lambda_DNA-bd_dom_sf"/>
</dbReference>
<proteinExistence type="predicted"/>
<gene>
    <name evidence="2" type="ORF">H7B90_00900</name>
</gene>
<dbReference type="Pfam" id="PF01381">
    <property type="entry name" value="HTH_3"/>
    <property type="match status" value="1"/>
</dbReference>
<dbReference type="RefSeq" id="WP_185133972.1">
    <property type="nucleotide sequence ID" value="NZ_JACJVR010000002.1"/>
</dbReference>